<comment type="caution">
    <text evidence="1">The sequence shown here is derived from an EMBL/GenBank/DDBJ whole genome shotgun (WGS) entry which is preliminary data.</text>
</comment>
<keyword evidence="2" id="KW-1185">Reference proteome</keyword>
<dbReference type="Proteomes" id="UP001207654">
    <property type="component" value="Unassembled WGS sequence"/>
</dbReference>
<proteinExistence type="predicted"/>
<name>A0ABT4A3X3_9BACT</name>
<sequence>MSDTPEWDGGKLGPYFVGKRHRGTGMGLGRLYQAHNTETGAPAVVLMPGYPGDWRPLGGWTVRATSESAPPFLALEVEHAPRENPRALQELTMLLQRLGTAMARLEERPDAYAHLTGQPQLPEPKHPAPRRRGLLTGAASFAMATVAAAGVLLWPRPPEPTEAKQSPALAEAALKEPVTLIDMEDEAPSVIGYDLPDGPFKGQRKPPCKMPSVEIRGGCWVPLEYKPPCPISSAEHEGKCYMPVSEKKPVPRAILP</sequence>
<dbReference type="EMBL" id="JAPNKA010000001">
    <property type="protein sequence ID" value="MCY1076316.1"/>
    <property type="molecule type" value="Genomic_DNA"/>
</dbReference>
<reference evidence="1 2" key="1">
    <citation type="submission" date="2022-11" db="EMBL/GenBank/DDBJ databases">
        <title>Minimal conservation of predation-associated metabolite biosynthetic gene clusters underscores biosynthetic potential of Myxococcota including descriptions for ten novel species: Archangium lansinium sp. nov., Myxococcus landrumus sp. nov., Nannocystis bai.</title>
        <authorList>
            <person name="Ahearne A."/>
            <person name="Stevens C."/>
            <person name="Phillips K."/>
        </authorList>
    </citation>
    <scope>NUCLEOTIDE SEQUENCE [LARGE SCALE GENOMIC DNA]</scope>
    <source>
        <strain evidence="1 2">MIWBW</strain>
    </source>
</reference>
<evidence type="ECO:0000313" key="1">
    <source>
        <dbReference type="EMBL" id="MCY1076316.1"/>
    </source>
</evidence>
<accession>A0ABT4A3X3</accession>
<organism evidence="1 2">
    <name type="scientific">Archangium lansingense</name>
    <dbReference type="NCBI Taxonomy" id="2995310"/>
    <lineage>
        <taxon>Bacteria</taxon>
        <taxon>Pseudomonadati</taxon>
        <taxon>Myxococcota</taxon>
        <taxon>Myxococcia</taxon>
        <taxon>Myxococcales</taxon>
        <taxon>Cystobacterineae</taxon>
        <taxon>Archangiaceae</taxon>
        <taxon>Archangium</taxon>
    </lineage>
</organism>
<evidence type="ECO:0000313" key="2">
    <source>
        <dbReference type="Proteomes" id="UP001207654"/>
    </source>
</evidence>
<keyword evidence="1" id="KW-0418">Kinase</keyword>
<dbReference type="GO" id="GO:0016301">
    <property type="term" value="F:kinase activity"/>
    <property type="evidence" value="ECO:0007669"/>
    <property type="project" value="UniProtKB-KW"/>
</dbReference>
<protein>
    <submittedName>
        <fullName evidence="1">Protein kinase</fullName>
    </submittedName>
</protein>
<gene>
    <name evidence="1" type="ORF">OV287_17705</name>
</gene>
<keyword evidence="1" id="KW-0808">Transferase</keyword>
<dbReference type="RefSeq" id="WP_267535211.1">
    <property type="nucleotide sequence ID" value="NZ_JAPNKA010000001.1"/>
</dbReference>